<dbReference type="AlphaFoldDB" id="A0A292PV64"/>
<dbReference type="Pfam" id="PF12770">
    <property type="entry name" value="CHAT"/>
    <property type="match status" value="1"/>
</dbReference>
<dbReference type="Proteomes" id="UP001412239">
    <property type="component" value="Unassembled WGS sequence"/>
</dbReference>
<dbReference type="Gene3D" id="1.20.120.660">
    <property type="entry name" value="IL-4 antagonist (De novo design) like domain"/>
    <property type="match status" value="1"/>
</dbReference>
<dbReference type="PANTHER" id="PTHR10098">
    <property type="entry name" value="RAPSYN-RELATED"/>
    <property type="match status" value="1"/>
</dbReference>
<accession>A0A292PV64</accession>
<name>A0A292PV64_9PEZI</name>
<evidence type="ECO:0000313" key="2">
    <source>
        <dbReference type="EMBL" id="CUS11439.1"/>
    </source>
</evidence>
<proteinExistence type="predicted"/>
<reference evidence="2" key="1">
    <citation type="submission" date="2015-10" db="EMBL/GenBank/DDBJ databases">
        <authorList>
            <person name="Regsiter A."/>
            <person name="william w."/>
        </authorList>
    </citation>
    <scope>NUCLEOTIDE SEQUENCE</scope>
    <source>
        <strain evidence="2">Montdore</strain>
    </source>
</reference>
<dbReference type="SUPFAM" id="SSF81901">
    <property type="entry name" value="HCP-like"/>
    <property type="match status" value="1"/>
</dbReference>
<protein>
    <recommendedName>
        <fullName evidence="1">CHAT domain-containing protein</fullName>
    </recommendedName>
</protein>
<dbReference type="Gene3D" id="1.25.40.10">
    <property type="entry name" value="Tetratricopeptide repeat domain"/>
    <property type="match status" value="2"/>
</dbReference>
<dbReference type="InterPro" id="IPR024983">
    <property type="entry name" value="CHAT_dom"/>
</dbReference>
<feature type="non-terminal residue" evidence="2">
    <location>
        <position position="946"/>
    </location>
</feature>
<feature type="domain" description="CHAT" evidence="1">
    <location>
        <begin position="632"/>
        <end position="945"/>
    </location>
</feature>
<gene>
    <name evidence="2" type="ORF">GSTUAT00004456001</name>
</gene>
<dbReference type="SUPFAM" id="SSF48452">
    <property type="entry name" value="TPR-like"/>
    <property type="match status" value="1"/>
</dbReference>
<dbReference type="InterPro" id="IPR011990">
    <property type="entry name" value="TPR-like_helical_dom_sf"/>
</dbReference>
<keyword evidence="3" id="KW-1185">Reference proteome</keyword>
<evidence type="ECO:0000313" key="3">
    <source>
        <dbReference type="Proteomes" id="UP001412239"/>
    </source>
</evidence>
<organism evidence="2 3">
    <name type="scientific">Tuber aestivum</name>
    <name type="common">summer truffle</name>
    <dbReference type="NCBI Taxonomy" id="59557"/>
    <lineage>
        <taxon>Eukaryota</taxon>
        <taxon>Fungi</taxon>
        <taxon>Dikarya</taxon>
        <taxon>Ascomycota</taxon>
        <taxon>Pezizomycotina</taxon>
        <taxon>Pezizomycetes</taxon>
        <taxon>Pezizales</taxon>
        <taxon>Tuberaceae</taxon>
        <taxon>Tuber</taxon>
    </lineage>
</organism>
<sequence length="946" mass="104409">MGDLADLQESIKYCEEALASTPQNHPDRADRYGNLGEMFLTRFERIGDLGDLQKAIEHSEAALDATPQDHSNRAQKQDNLAATLSVRYCRMGGLDDLQKAIENSEEALAATPLDHRSRVSRQHNLGCCFGRRFTRKGDLNDLQEAIKHGEEALAASAPGDPSRPATLSVLGSWLSDRFKRLGNLGDLEQGIKHSKEALDATPQDHPDRPCRWYGLGLLLSHRFERIGDILDLQKGIKHSEEALAAIPHDHPLRAAMHHLLASNLATRFRRIGDLDDLHKAIKNSEDGLASTPQDHPIRVSMQNNLGTSFLTRFQRIGDFSDLGEAVKHGEGALAATPEDHPLRATVCAALGGLFESRFSIVSTPEDFDQSLRLYREAFDCQTSPPGARIEAARRAASLLSSNGNFDESSSLLEKAVSLMSSVNLRLLRRDDQQHILSQLSGVASTAASVALLARRDAYDSLKLLELGRGIIIGFAIDSRSEVSDLRTDHPLEFSQFDSLRLEIDSPIEETNYASDETPDRYRNRVMQRRWEAVNEMEESLARIRMLPGYDGFLLSPTREDLMKSAINGAIIIFNCTGYRSDAIIVTTSAITSLELPKLNYEETADWMRQLANFGGGGWIKRGKDNRKIKDLLIWLWDSAVGPVFDKLEHDGTIVSDGVQGSNLKRVWWIGVGKLSMAPFHAAGDHSPGSTRNTLSRAISSYIPTIKALTYARQKKLELFHKYGASVTMEHSKTAKILKQRNARLLLIPMAETPGATSLPGVDAEVQHILDSTTKTPVETTVLKNPNPAEVLKQFQHHDIVHFSCHGVSSINPSDSHLLLFDPDGEGASKLLARDISGLVAQNAQLAYLSACSSAKNSSVILADEVIHLASAFQLAGFSHTLANLWETDDHASSEVARDFYHLLFQNQENGDGHNLVSAAFHKAVKKCRDRKPGDFLTWAPFVHTGA</sequence>
<evidence type="ECO:0000259" key="1">
    <source>
        <dbReference type="Pfam" id="PF12770"/>
    </source>
</evidence>
<dbReference type="PANTHER" id="PTHR10098:SF108">
    <property type="entry name" value="TETRATRICOPEPTIDE REPEAT PROTEIN 28"/>
    <property type="match status" value="1"/>
</dbReference>
<dbReference type="EMBL" id="LN891021">
    <property type="protein sequence ID" value="CUS11439.1"/>
    <property type="molecule type" value="Genomic_DNA"/>
</dbReference>